<reference evidence="1" key="2">
    <citation type="submission" date="2023-05" db="EMBL/GenBank/DDBJ databases">
        <authorList>
            <person name="Fouks B."/>
        </authorList>
    </citation>
    <scope>NUCLEOTIDE SEQUENCE</scope>
    <source>
        <strain evidence="1">Stay&amp;Tobe</strain>
        <tissue evidence="1">Testes</tissue>
    </source>
</reference>
<proteinExistence type="predicted"/>
<organism evidence="1 2">
    <name type="scientific">Diploptera punctata</name>
    <name type="common">Pacific beetle cockroach</name>
    <dbReference type="NCBI Taxonomy" id="6984"/>
    <lineage>
        <taxon>Eukaryota</taxon>
        <taxon>Metazoa</taxon>
        <taxon>Ecdysozoa</taxon>
        <taxon>Arthropoda</taxon>
        <taxon>Hexapoda</taxon>
        <taxon>Insecta</taxon>
        <taxon>Pterygota</taxon>
        <taxon>Neoptera</taxon>
        <taxon>Polyneoptera</taxon>
        <taxon>Dictyoptera</taxon>
        <taxon>Blattodea</taxon>
        <taxon>Blaberoidea</taxon>
        <taxon>Blaberidae</taxon>
        <taxon>Diplopterinae</taxon>
        <taxon>Diploptera</taxon>
    </lineage>
</organism>
<protein>
    <submittedName>
        <fullName evidence="1">Uncharacterized protein</fullName>
    </submittedName>
</protein>
<keyword evidence="2" id="KW-1185">Reference proteome</keyword>
<feature type="non-terminal residue" evidence="1">
    <location>
        <position position="85"/>
    </location>
</feature>
<accession>A0AAD7Z7V6</accession>
<name>A0AAD7Z7V6_DIPPU</name>
<comment type="caution">
    <text evidence="1">The sequence shown here is derived from an EMBL/GenBank/DDBJ whole genome shotgun (WGS) entry which is preliminary data.</text>
</comment>
<gene>
    <name evidence="1" type="ORF">L9F63_025665</name>
</gene>
<reference evidence="1" key="1">
    <citation type="journal article" date="2023" name="IScience">
        <title>Live-bearing cockroach genome reveals convergent evolutionary mechanisms linked to viviparity in insects and beyond.</title>
        <authorList>
            <person name="Fouks B."/>
            <person name="Harrison M.C."/>
            <person name="Mikhailova A.A."/>
            <person name="Marchal E."/>
            <person name="English S."/>
            <person name="Carruthers M."/>
            <person name="Jennings E.C."/>
            <person name="Chiamaka E.L."/>
            <person name="Frigard R.A."/>
            <person name="Pippel M."/>
            <person name="Attardo G.M."/>
            <person name="Benoit J.B."/>
            <person name="Bornberg-Bauer E."/>
            <person name="Tobe S.S."/>
        </authorList>
    </citation>
    <scope>NUCLEOTIDE SEQUENCE</scope>
    <source>
        <strain evidence="1">Stay&amp;Tobe</strain>
    </source>
</reference>
<evidence type="ECO:0000313" key="1">
    <source>
        <dbReference type="EMBL" id="KAJ9575385.1"/>
    </source>
</evidence>
<dbReference type="AlphaFoldDB" id="A0AAD7Z7V6"/>
<dbReference type="Proteomes" id="UP001233999">
    <property type="component" value="Unassembled WGS sequence"/>
</dbReference>
<feature type="non-terminal residue" evidence="1">
    <location>
        <position position="1"/>
    </location>
</feature>
<sequence>NMPVTVALSEGSDIYKVPYATQTFRERILNTETQRPSDHLNARDNADLRNRPVNARNIIHPYRPITKRGICSSTSTLGYITWVIY</sequence>
<evidence type="ECO:0000313" key="2">
    <source>
        <dbReference type="Proteomes" id="UP001233999"/>
    </source>
</evidence>
<dbReference type="EMBL" id="JASPKZ010009907">
    <property type="protein sequence ID" value="KAJ9575385.1"/>
    <property type="molecule type" value="Genomic_DNA"/>
</dbReference>